<name>A0A2K9AIC1_9GAMM</name>
<dbReference type="EMBL" id="CP025120">
    <property type="protein sequence ID" value="AUD78684.1"/>
    <property type="molecule type" value="Genomic_DNA"/>
</dbReference>
<dbReference type="RefSeq" id="WP_106646541.1">
    <property type="nucleotide sequence ID" value="NZ_BMGO01000001.1"/>
</dbReference>
<evidence type="ECO:0000313" key="1">
    <source>
        <dbReference type="EMBL" id="AUD78684.1"/>
    </source>
</evidence>
<dbReference type="KEGG" id="kpd:CW740_05250"/>
<accession>A0A2K9AIC1</accession>
<reference evidence="1 2" key="1">
    <citation type="submission" date="2017-12" db="EMBL/GenBank/DDBJ databases">
        <title>Kangiella profundi FT102 completed genome.</title>
        <authorList>
            <person name="Xu J."/>
            <person name="Wang J."/>
            <person name="Lu Y."/>
        </authorList>
    </citation>
    <scope>NUCLEOTIDE SEQUENCE [LARGE SCALE GENOMIC DNA]</scope>
    <source>
        <strain evidence="1 2">FT102</strain>
    </source>
</reference>
<proteinExistence type="predicted"/>
<dbReference type="Gene3D" id="2.30.42.10">
    <property type="match status" value="1"/>
</dbReference>
<keyword evidence="2" id="KW-1185">Reference proteome</keyword>
<gene>
    <name evidence="1" type="ORF">CW740_05250</name>
</gene>
<dbReference type="AlphaFoldDB" id="A0A2K9AIC1"/>
<protein>
    <submittedName>
        <fullName evidence="1">Uncharacterized protein</fullName>
    </submittedName>
</protein>
<evidence type="ECO:0000313" key="2">
    <source>
        <dbReference type="Proteomes" id="UP000232693"/>
    </source>
</evidence>
<dbReference type="OrthoDB" id="6402251at2"/>
<dbReference type="SUPFAM" id="SSF50156">
    <property type="entry name" value="PDZ domain-like"/>
    <property type="match status" value="1"/>
</dbReference>
<organism evidence="1 2">
    <name type="scientific">Kangiella profundi</name>
    <dbReference type="NCBI Taxonomy" id="1561924"/>
    <lineage>
        <taxon>Bacteria</taxon>
        <taxon>Pseudomonadati</taxon>
        <taxon>Pseudomonadota</taxon>
        <taxon>Gammaproteobacteria</taxon>
        <taxon>Kangiellales</taxon>
        <taxon>Kangiellaceae</taxon>
        <taxon>Kangiella</taxon>
    </lineage>
</organism>
<dbReference type="InterPro" id="IPR036034">
    <property type="entry name" value="PDZ_sf"/>
</dbReference>
<sequence length="289" mass="32209">MLIKYTVLIFCLCLPIQAFANNVSELKSAEAQILAENLKREINQTLAEIRRLEQLEEAEGFTVSLSQPSFSFINLGAVLDPVSKVVLSVSPHSNAEALGLKVGDKISVLQIDEERITDFSEGIQLKAGNKILAEVIRTGNDQSISLHTTAKSKIIPAWTLEVSSTKVNSASVQMTGCGYVSVFFTPPGTQYQYPAKVFEVDGETGFHLRETIKLPAGQHTLKVHEYIPEHMLPRRKAGIEKAKTLEVMIEPDKTYHIAAQFEPEKRLNLVDEAYWEPVVWKVSESKCRP</sequence>
<dbReference type="Proteomes" id="UP000232693">
    <property type="component" value="Chromosome"/>
</dbReference>